<dbReference type="EMBL" id="VSWD01000007">
    <property type="protein sequence ID" value="KAK3098483.1"/>
    <property type="molecule type" value="Genomic_DNA"/>
</dbReference>
<reference evidence="1" key="1">
    <citation type="submission" date="2019-08" db="EMBL/GenBank/DDBJ databases">
        <title>The improved chromosome-level genome for the pearl oyster Pinctada fucata martensii using PacBio sequencing and Hi-C.</title>
        <authorList>
            <person name="Zheng Z."/>
        </authorList>
    </citation>
    <scope>NUCLEOTIDE SEQUENCE</scope>
    <source>
        <strain evidence="1">ZZ-2019</strain>
        <tissue evidence="1">Adductor muscle</tissue>
    </source>
</reference>
<gene>
    <name evidence="1" type="ORF">FSP39_019890</name>
</gene>
<keyword evidence="2" id="KW-1185">Reference proteome</keyword>
<comment type="caution">
    <text evidence="1">The sequence shown here is derived from an EMBL/GenBank/DDBJ whole genome shotgun (WGS) entry which is preliminary data.</text>
</comment>
<protein>
    <submittedName>
        <fullName evidence="1">Uncharacterized protein</fullName>
    </submittedName>
</protein>
<dbReference type="Proteomes" id="UP001186944">
    <property type="component" value="Unassembled WGS sequence"/>
</dbReference>
<dbReference type="AlphaFoldDB" id="A0AA88Y5H5"/>
<accession>A0AA88Y5H5</accession>
<proteinExistence type="predicted"/>
<organism evidence="1 2">
    <name type="scientific">Pinctada imbricata</name>
    <name type="common">Atlantic pearl-oyster</name>
    <name type="synonym">Pinctada martensii</name>
    <dbReference type="NCBI Taxonomy" id="66713"/>
    <lineage>
        <taxon>Eukaryota</taxon>
        <taxon>Metazoa</taxon>
        <taxon>Spiralia</taxon>
        <taxon>Lophotrochozoa</taxon>
        <taxon>Mollusca</taxon>
        <taxon>Bivalvia</taxon>
        <taxon>Autobranchia</taxon>
        <taxon>Pteriomorphia</taxon>
        <taxon>Pterioida</taxon>
        <taxon>Pterioidea</taxon>
        <taxon>Pteriidae</taxon>
        <taxon>Pinctada</taxon>
    </lineage>
</organism>
<name>A0AA88Y5H5_PINIB</name>
<evidence type="ECO:0000313" key="2">
    <source>
        <dbReference type="Proteomes" id="UP001186944"/>
    </source>
</evidence>
<evidence type="ECO:0000313" key="1">
    <source>
        <dbReference type="EMBL" id="KAK3098483.1"/>
    </source>
</evidence>
<sequence length="177" mass="21388">MAVSENRREFWQRHWNEVQKPVLVSNNIYGRGRWGKKGMEEYWEPMVNQGMSPKEMWQTKFKEVSDINLKFEIPKENFENQSEDKKDCIKNSDGMKSTFEQVGLLFSKPNMQEMQQRWETEMDKGKTAEEFWKEEKQNLGKRGSFWGWRRRHGNREAMCHGKRQKGDESTIFQEFDF</sequence>